<dbReference type="Pfam" id="PF22818">
    <property type="entry name" value="ApeI-like"/>
    <property type="match status" value="1"/>
</dbReference>
<reference evidence="1 2" key="1">
    <citation type="submission" date="2024-06" db="EMBL/GenBank/DDBJ databases">
        <authorList>
            <person name="Li F."/>
        </authorList>
    </citation>
    <scope>NUCLEOTIDE SEQUENCE [LARGE SCALE GENOMIC DNA]</scope>
    <source>
        <strain evidence="1 2">GXAS 311</strain>
    </source>
</reference>
<dbReference type="SUPFAM" id="SSF54637">
    <property type="entry name" value="Thioesterase/thiol ester dehydrase-isomerase"/>
    <property type="match status" value="1"/>
</dbReference>
<keyword evidence="2" id="KW-1185">Reference proteome</keyword>
<accession>A0ABV2BTX7</accession>
<evidence type="ECO:0000313" key="1">
    <source>
        <dbReference type="EMBL" id="MET1255390.1"/>
    </source>
</evidence>
<dbReference type="PANTHER" id="PTHR30272">
    <property type="entry name" value="3-HYDROXYACYL-[ACYL-CARRIER-PROTEIN] DEHYDRATASE"/>
    <property type="match status" value="1"/>
</dbReference>
<organism evidence="1 2">
    <name type="scientific">Aliikangiella maris</name>
    <dbReference type="NCBI Taxonomy" id="3162458"/>
    <lineage>
        <taxon>Bacteria</taxon>
        <taxon>Pseudomonadati</taxon>
        <taxon>Pseudomonadota</taxon>
        <taxon>Gammaproteobacteria</taxon>
        <taxon>Oceanospirillales</taxon>
        <taxon>Pleioneaceae</taxon>
        <taxon>Aliikangiella</taxon>
    </lineage>
</organism>
<dbReference type="EMBL" id="JBEVCJ010000009">
    <property type="protein sequence ID" value="MET1255390.1"/>
    <property type="molecule type" value="Genomic_DNA"/>
</dbReference>
<comment type="caution">
    <text evidence="1">The sequence shown here is derived from an EMBL/GenBank/DDBJ whole genome shotgun (WGS) entry which is preliminary data.</text>
</comment>
<dbReference type="InterPro" id="IPR013114">
    <property type="entry name" value="FabA_FabZ"/>
</dbReference>
<dbReference type="InterPro" id="IPR054545">
    <property type="entry name" value="ApeI-like"/>
</dbReference>
<evidence type="ECO:0000313" key="2">
    <source>
        <dbReference type="Proteomes" id="UP001548189"/>
    </source>
</evidence>
<name>A0ABV2BTX7_9GAMM</name>
<dbReference type="Proteomes" id="UP001548189">
    <property type="component" value="Unassembled WGS sequence"/>
</dbReference>
<proteinExistence type="predicted"/>
<dbReference type="InterPro" id="IPR029069">
    <property type="entry name" value="HotDog_dom_sf"/>
</dbReference>
<protein>
    <submittedName>
        <fullName evidence="1">Uncharacterized protein</fullName>
    </submittedName>
</protein>
<sequence length="135" mass="15281">MQTSNNSQVKRPFPVNFDFQIGEFDIADSAISAERMFADDVLVFEGHFPQNKILPGVMMIEYVLFLGETYLREKQMKNILTEILSARFLSPVTPGMKVNCHCEFAEKKGQLLMKATLSYAETIFARIKVSYGSAV</sequence>
<gene>
    <name evidence="1" type="ORF">ABVT43_09655</name>
</gene>
<dbReference type="Gene3D" id="3.10.129.10">
    <property type="entry name" value="Hotdog Thioesterase"/>
    <property type="match status" value="1"/>
</dbReference>
<dbReference type="PANTHER" id="PTHR30272:SF1">
    <property type="entry name" value="3-HYDROXYACYL-[ACYL-CARRIER-PROTEIN] DEHYDRATASE"/>
    <property type="match status" value="1"/>
</dbReference>